<comment type="caution">
    <text evidence="1">The sequence shown here is derived from an EMBL/GenBank/DDBJ whole genome shotgun (WGS) entry which is preliminary data.</text>
</comment>
<dbReference type="InterPro" id="IPR006059">
    <property type="entry name" value="SBP"/>
</dbReference>
<dbReference type="Gene3D" id="3.40.190.10">
    <property type="entry name" value="Periplasmic binding protein-like II"/>
    <property type="match status" value="2"/>
</dbReference>
<reference evidence="1" key="1">
    <citation type="submission" date="2021-03" db="EMBL/GenBank/DDBJ databases">
        <title>Genomic Encyclopedia of Type Strains, Phase IV (KMG-IV): sequencing the most valuable type-strain genomes for metagenomic binning, comparative biology and taxonomic classification.</title>
        <authorList>
            <person name="Goeker M."/>
        </authorList>
    </citation>
    <scope>NUCLEOTIDE SEQUENCE</scope>
    <source>
        <strain evidence="1">DSM 101588</strain>
    </source>
</reference>
<evidence type="ECO:0000313" key="1">
    <source>
        <dbReference type="EMBL" id="MBP2073338.1"/>
    </source>
</evidence>
<keyword evidence="2" id="KW-1185">Reference proteome</keyword>
<name>A0ABS4NI36_9THEO</name>
<dbReference type="PANTHER" id="PTHR43649">
    <property type="entry name" value="ARABINOSE-BINDING PROTEIN-RELATED"/>
    <property type="match status" value="1"/>
</dbReference>
<sequence length="569" mass="65189">MSEAKGMIIKMKGKKLFILILTIVMVISALLTGCGNTKTTSNNTSKNTSSNNTKEKKTFTLFYDTSTATPYDYTKTPVWKKLSDLTGVNLQVSYLVGTDETSKATLMISGGDLPDLIVASNNTFELFREANDLVPLDDLIDKYGTNIKRWYSQEDLNKMRDPKDGHIYYLTPARKTLYLYPYSGFYLPLEVLRDAGWPKKLTLDQYFNIIEDYVKKHPTYNGQPVIGFTALTDSWKIFTLTGVPSYLAGNANTGDVWVDENNKAHPFAISQWAHDYYKKLNEEWNKGILDKQMFTRNYDSYLSLIASGRVLGFYDQRWDIQNAINSLEQQKLYDRVPFALPVTFDGVTKEDYNSMNMTGNSAGIVITKSCKDPVAAFKFLDAMCSDEALKLENWGIEGKDYSVKDGKMYMTPEQLTQYKDSNYTKQEGIGQYWYFPHPNDGEKLADGNFVSPQDTPEYIASSYKPYEQEVLKAYNITNLSQMMAPPIETPYGFVYDISIPDSEQQIKIANQKASDLTRKYVAQMIPAKPDQFESIWKQYVSEMQKAKYDLEVPYIQQQIDWRIQHWGTK</sequence>
<evidence type="ECO:0000313" key="2">
    <source>
        <dbReference type="Proteomes" id="UP001166402"/>
    </source>
</evidence>
<dbReference type="PANTHER" id="PTHR43649:SF12">
    <property type="entry name" value="DIACETYLCHITOBIOSE BINDING PROTEIN DASA"/>
    <property type="match status" value="1"/>
</dbReference>
<dbReference type="CDD" id="cd13582">
    <property type="entry name" value="PBP2_AlgQ_like_3"/>
    <property type="match status" value="1"/>
</dbReference>
<dbReference type="RefSeq" id="WP_245301359.1">
    <property type="nucleotide sequence ID" value="NZ_JAGGLT010000043.1"/>
</dbReference>
<dbReference type="SUPFAM" id="SSF53850">
    <property type="entry name" value="Periplasmic binding protein-like II"/>
    <property type="match status" value="1"/>
</dbReference>
<proteinExistence type="predicted"/>
<dbReference type="Proteomes" id="UP001166402">
    <property type="component" value="Unassembled WGS sequence"/>
</dbReference>
<dbReference type="Pfam" id="PF01547">
    <property type="entry name" value="SBP_bac_1"/>
    <property type="match status" value="1"/>
</dbReference>
<dbReference type="InterPro" id="IPR050490">
    <property type="entry name" value="Bact_solute-bd_prot1"/>
</dbReference>
<gene>
    <name evidence="1" type="ORF">J2Z80_002890</name>
</gene>
<dbReference type="EMBL" id="JAGGLT010000043">
    <property type="protein sequence ID" value="MBP2073338.1"/>
    <property type="molecule type" value="Genomic_DNA"/>
</dbReference>
<accession>A0ABS4NI36</accession>
<dbReference type="PROSITE" id="PS51257">
    <property type="entry name" value="PROKAR_LIPOPROTEIN"/>
    <property type="match status" value="1"/>
</dbReference>
<organism evidence="1 2">
    <name type="scientific">Thermoanaerobacterium butyriciformans</name>
    <dbReference type="NCBI Taxonomy" id="1702242"/>
    <lineage>
        <taxon>Bacteria</taxon>
        <taxon>Bacillati</taxon>
        <taxon>Bacillota</taxon>
        <taxon>Clostridia</taxon>
        <taxon>Thermoanaerobacterales</taxon>
        <taxon>Thermoanaerobacteraceae</taxon>
        <taxon>Thermoanaerobacterium</taxon>
    </lineage>
</organism>
<protein>
    <submittedName>
        <fullName evidence="1">Aldouronate transport system substrate-binding protein</fullName>
    </submittedName>
</protein>